<accession>A0A6G0XJI4</accession>
<dbReference type="EMBL" id="VJMJ01000052">
    <property type="protein sequence ID" value="KAF0740384.1"/>
    <property type="molecule type" value="Genomic_DNA"/>
</dbReference>
<evidence type="ECO:0000313" key="1">
    <source>
        <dbReference type="EMBL" id="KAF0740384.1"/>
    </source>
</evidence>
<organism evidence="1 2">
    <name type="scientific">Aphanomyces euteiches</name>
    <dbReference type="NCBI Taxonomy" id="100861"/>
    <lineage>
        <taxon>Eukaryota</taxon>
        <taxon>Sar</taxon>
        <taxon>Stramenopiles</taxon>
        <taxon>Oomycota</taxon>
        <taxon>Saprolegniomycetes</taxon>
        <taxon>Saprolegniales</taxon>
        <taxon>Verrucalvaceae</taxon>
        <taxon>Aphanomyces</taxon>
    </lineage>
</organism>
<evidence type="ECO:0000313" key="2">
    <source>
        <dbReference type="Proteomes" id="UP000481153"/>
    </source>
</evidence>
<comment type="caution">
    <text evidence="1">The sequence shown here is derived from an EMBL/GenBank/DDBJ whole genome shotgun (WGS) entry which is preliminary data.</text>
</comment>
<keyword evidence="2" id="KW-1185">Reference proteome</keyword>
<proteinExistence type="predicted"/>
<dbReference type="Proteomes" id="UP000481153">
    <property type="component" value="Unassembled WGS sequence"/>
</dbReference>
<dbReference type="VEuPathDB" id="FungiDB:AeMF1_004362"/>
<gene>
    <name evidence="1" type="ORF">Ae201684_004121</name>
</gene>
<name>A0A6G0XJI4_9STRA</name>
<protein>
    <submittedName>
        <fullName evidence="1">Uncharacterized protein</fullName>
    </submittedName>
</protein>
<sequence>MGIQPGAMMKKGIVLFDAEDYARMTGKRISWKAKKVAAAMDIKPRVSASSAARRCCLETVMRRRSSLYILRQVVAEASYLDTLRSRPDDDIDRPSLTETVLMTERIPILEEFDSETTKAPKRKSKYAMRLKKFWRNLLGNKRRNTTTTM</sequence>
<dbReference type="AlphaFoldDB" id="A0A6G0XJI4"/>
<reference evidence="1 2" key="1">
    <citation type="submission" date="2019-07" db="EMBL/GenBank/DDBJ databases">
        <title>Genomics analysis of Aphanomyces spp. identifies a new class of oomycete effector associated with host adaptation.</title>
        <authorList>
            <person name="Gaulin E."/>
        </authorList>
    </citation>
    <scope>NUCLEOTIDE SEQUENCE [LARGE SCALE GENOMIC DNA]</scope>
    <source>
        <strain evidence="1 2">ATCC 201684</strain>
    </source>
</reference>